<dbReference type="GO" id="GO:0016740">
    <property type="term" value="F:transferase activity"/>
    <property type="evidence" value="ECO:0007669"/>
    <property type="project" value="UniProtKB-KW"/>
</dbReference>
<dbReference type="InterPro" id="IPR042203">
    <property type="entry name" value="Leu/Phe-tRNA_Trfase_C"/>
</dbReference>
<reference evidence="5 6" key="1">
    <citation type="submission" date="2016-03" db="EMBL/GenBank/DDBJ databases">
        <authorList>
            <person name="Zhang H."/>
            <person name="Liu R."/>
            <person name="Wang M."/>
            <person name="Wang H."/>
            <person name="Wang L."/>
            <person name="Song L."/>
        </authorList>
    </citation>
    <scope>NUCLEOTIDE SEQUENCE [LARGE SCALE GENOMIC DNA]</scope>
    <source>
        <strain evidence="5 6">DSM 16098</strain>
    </source>
</reference>
<evidence type="ECO:0000313" key="6">
    <source>
        <dbReference type="Proteomes" id="UP000075621"/>
    </source>
</evidence>
<dbReference type="PANTHER" id="PTHR30098:SF2">
    <property type="entry name" value="LEUCYL_PHENYLALANYL-TRNA--PROTEIN TRANSFERASE"/>
    <property type="match status" value="1"/>
</dbReference>
<evidence type="ECO:0000313" key="5">
    <source>
        <dbReference type="EMBL" id="KYL34767.1"/>
    </source>
</evidence>
<accession>A0ABR5VUR1</accession>
<dbReference type="Proteomes" id="UP000075621">
    <property type="component" value="Unassembled WGS sequence"/>
</dbReference>
<dbReference type="Gene3D" id="3.40.630.70">
    <property type="entry name" value="Leucyl/phenylalanyl-tRNA-protein transferase, C-terminal domain"/>
    <property type="match status" value="1"/>
</dbReference>
<dbReference type="InterPro" id="IPR016181">
    <property type="entry name" value="Acyl_CoA_acyltransferase"/>
</dbReference>
<comment type="catalytic activity">
    <reaction evidence="4">
        <text>L-phenylalanyl-tRNA(Phe) + an N-terminal L-alpha-aminoacyl-[protein] = an N-terminal L-phenylalanyl-L-alpha-aminoacyl-[protein] + tRNA(Phe)</text>
        <dbReference type="Rhea" id="RHEA:43632"/>
        <dbReference type="Rhea" id="RHEA-COMP:9668"/>
        <dbReference type="Rhea" id="RHEA-COMP:9699"/>
        <dbReference type="Rhea" id="RHEA-COMP:10636"/>
        <dbReference type="Rhea" id="RHEA-COMP:10637"/>
        <dbReference type="ChEBI" id="CHEBI:78442"/>
        <dbReference type="ChEBI" id="CHEBI:78531"/>
        <dbReference type="ChEBI" id="CHEBI:78597"/>
        <dbReference type="ChEBI" id="CHEBI:83561"/>
        <dbReference type="EC" id="2.3.2.6"/>
    </reaction>
</comment>
<name>A0ABR5VUR1_9GAMM</name>
<keyword evidence="2 4" id="KW-0808">Transferase</keyword>
<proteinExistence type="inferred from homology"/>
<dbReference type="EMBL" id="LVCM01000008">
    <property type="protein sequence ID" value="KYL34767.1"/>
    <property type="molecule type" value="Genomic_DNA"/>
</dbReference>
<dbReference type="InterPro" id="IPR042221">
    <property type="entry name" value="Leu/Phe-tRNA_Trfase_N"/>
</dbReference>
<comment type="subcellular location">
    <subcellularLocation>
        <location evidence="4">Cytoplasm</location>
    </subcellularLocation>
</comment>
<comment type="catalytic activity">
    <reaction evidence="4">
        <text>N-terminal L-arginyl-[protein] + L-leucyl-tRNA(Leu) = N-terminal L-leucyl-L-arginyl-[protein] + tRNA(Leu) + H(+)</text>
        <dbReference type="Rhea" id="RHEA:50416"/>
        <dbReference type="Rhea" id="RHEA-COMP:9613"/>
        <dbReference type="Rhea" id="RHEA-COMP:9622"/>
        <dbReference type="Rhea" id="RHEA-COMP:12672"/>
        <dbReference type="Rhea" id="RHEA-COMP:12673"/>
        <dbReference type="ChEBI" id="CHEBI:15378"/>
        <dbReference type="ChEBI" id="CHEBI:64719"/>
        <dbReference type="ChEBI" id="CHEBI:78442"/>
        <dbReference type="ChEBI" id="CHEBI:78494"/>
        <dbReference type="ChEBI" id="CHEBI:133044"/>
        <dbReference type="EC" id="2.3.2.6"/>
    </reaction>
</comment>
<comment type="caution">
    <text evidence="5">The sequence shown here is derived from an EMBL/GenBank/DDBJ whole genome shotgun (WGS) entry which is preliminary data.</text>
</comment>
<dbReference type="Gene3D" id="3.30.70.3550">
    <property type="entry name" value="Leucyl/phenylalanyl-tRNA-protein transferase, N-terminal domain"/>
    <property type="match status" value="1"/>
</dbReference>
<gene>
    <name evidence="4" type="primary">aat</name>
    <name evidence="5" type="ORF">A2I98_09610</name>
</gene>
<comment type="similarity">
    <text evidence="4">Belongs to the L/F-transferase family.</text>
</comment>
<dbReference type="EC" id="2.3.2.6" evidence="4"/>
<dbReference type="Pfam" id="PF03588">
    <property type="entry name" value="Leu_Phe_trans"/>
    <property type="match status" value="1"/>
</dbReference>
<dbReference type="InterPro" id="IPR004616">
    <property type="entry name" value="Leu/Phe-tRNA_Trfase"/>
</dbReference>
<evidence type="ECO:0000256" key="3">
    <source>
        <dbReference type="ARBA" id="ARBA00023315"/>
    </source>
</evidence>
<evidence type="ECO:0000256" key="4">
    <source>
        <dbReference type="HAMAP-Rule" id="MF_00688"/>
    </source>
</evidence>
<dbReference type="PANTHER" id="PTHR30098">
    <property type="entry name" value="LEUCYL/PHENYLALANYL-TRNA--PROTEIN TRANSFERASE"/>
    <property type="match status" value="1"/>
</dbReference>
<keyword evidence="1 4" id="KW-0963">Cytoplasm</keyword>
<sequence>MRNQLYQLSETDIAFPNPEYALTSPDGLLAIGGDLSVKRLSNAYKMGIFPWFSEGEPIMWWSPSERGIVELNDFHISKSLRKHLKKHPVKVTVNNAFAEVIEACCEQRIDTEGTWITNDMLSAYIAAHDANIAHSVEVWQDGELAGGLYGIMQNGVFCGESMFHHQTNCSKLAMWALVNWLKRHNAHFIDCQLENPYLTSLGAKVIPRSEFLTKLKRANAYTLNSTMWQPQELTAIYE</sequence>
<evidence type="ECO:0000256" key="1">
    <source>
        <dbReference type="ARBA" id="ARBA00022490"/>
    </source>
</evidence>
<organism evidence="5 6">
    <name type="scientific">Pseudoalteromonas agarivorans</name>
    <dbReference type="NCBI Taxonomy" id="176102"/>
    <lineage>
        <taxon>Bacteria</taxon>
        <taxon>Pseudomonadati</taxon>
        <taxon>Pseudomonadota</taxon>
        <taxon>Gammaproteobacteria</taxon>
        <taxon>Alteromonadales</taxon>
        <taxon>Pseudoalteromonadaceae</taxon>
        <taxon>Pseudoalteromonas</taxon>
    </lineage>
</organism>
<keyword evidence="3 4" id="KW-0012">Acyltransferase</keyword>
<dbReference type="NCBIfam" id="TIGR00667">
    <property type="entry name" value="aat"/>
    <property type="match status" value="1"/>
</dbReference>
<dbReference type="SUPFAM" id="SSF55729">
    <property type="entry name" value="Acyl-CoA N-acyltransferases (Nat)"/>
    <property type="match status" value="1"/>
</dbReference>
<dbReference type="HAMAP" id="MF_00688">
    <property type="entry name" value="Leu_Phe_trans"/>
    <property type="match status" value="1"/>
</dbReference>
<evidence type="ECO:0000256" key="2">
    <source>
        <dbReference type="ARBA" id="ARBA00022679"/>
    </source>
</evidence>
<comment type="catalytic activity">
    <reaction evidence="4">
        <text>N-terminal L-lysyl-[protein] + L-leucyl-tRNA(Leu) = N-terminal L-leucyl-L-lysyl-[protein] + tRNA(Leu) + H(+)</text>
        <dbReference type="Rhea" id="RHEA:12340"/>
        <dbReference type="Rhea" id="RHEA-COMP:9613"/>
        <dbReference type="Rhea" id="RHEA-COMP:9622"/>
        <dbReference type="Rhea" id="RHEA-COMP:12670"/>
        <dbReference type="Rhea" id="RHEA-COMP:12671"/>
        <dbReference type="ChEBI" id="CHEBI:15378"/>
        <dbReference type="ChEBI" id="CHEBI:65249"/>
        <dbReference type="ChEBI" id="CHEBI:78442"/>
        <dbReference type="ChEBI" id="CHEBI:78494"/>
        <dbReference type="ChEBI" id="CHEBI:133043"/>
        <dbReference type="EC" id="2.3.2.6"/>
    </reaction>
</comment>
<protein>
    <recommendedName>
        <fullName evidence="4">Leucyl/phenylalanyl-tRNA--protein transferase</fullName>
        <ecNumber evidence="4">2.3.2.6</ecNumber>
    </recommendedName>
    <alternativeName>
        <fullName evidence="4">L/F-transferase</fullName>
    </alternativeName>
    <alternativeName>
        <fullName evidence="4">Leucyltransferase</fullName>
    </alternativeName>
    <alternativeName>
        <fullName evidence="4">Phenyalanyltransferase</fullName>
    </alternativeName>
</protein>
<dbReference type="RefSeq" id="WP_004586751.1">
    <property type="nucleotide sequence ID" value="NZ_JASBRD010000003.1"/>
</dbReference>
<comment type="function">
    <text evidence="4">Functions in the N-end rule pathway of protein degradation where it conjugates Leu, Phe and, less efficiently, Met from aminoacyl-tRNAs to the N-termini of proteins containing an N-terminal arginine or lysine.</text>
</comment>